<dbReference type="InterPro" id="IPR011083">
    <property type="entry name" value="Phage_tail_collar_dom"/>
</dbReference>
<comment type="caution">
    <text evidence="2">The sequence shown here is derived from an EMBL/GenBank/DDBJ whole genome shotgun (WGS) entry which is preliminary data.</text>
</comment>
<keyword evidence="3" id="KW-1185">Reference proteome</keyword>
<evidence type="ECO:0000313" key="3">
    <source>
        <dbReference type="Proteomes" id="UP001597233"/>
    </source>
</evidence>
<reference evidence="3" key="1">
    <citation type="journal article" date="2019" name="Int. J. Syst. Evol. Microbiol.">
        <title>The Global Catalogue of Microorganisms (GCM) 10K type strain sequencing project: providing services to taxonomists for standard genome sequencing and annotation.</title>
        <authorList>
            <consortium name="The Broad Institute Genomics Platform"/>
            <consortium name="The Broad Institute Genome Sequencing Center for Infectious Disease"/>
            <person name="Wu L."/>
            <person name="Ma J."/>
        </authorList>
    </citation>
    <scope>NUCLEOTIDE SEQUENCE [LARGE SCALE GENOMIC DNA]</scope>
    <source>
        <strain evidence="3">CCUG 54950</strain>
    </source>
</reference>
<evidence type="ECO:0000313" key="2">
    <source>
        <dbReference type="EMBL" id="MFD1884540.1"/>
    </source>
</evidence>
<name>A0ABW4REX6_9BACL</name>
<dbReference type="Pfam" id="PF07484">
    <property type="entry name" value="Collar"/>
    <property type="match status" value="1"/>
</dbReference>
<dbReference type="RefSeq" id="WP_347324193.1">
    <property type="nucleotide sequence ID" value="NZ_JBCGUH010000003.1"/>
</dbReference>
<dbReference type="Gene3D" id="3.90.1340.10">
    <property type="entry name" value="Phage tail collar domain"/>
    <property type="match status" value="1"/>
</dbReference>
<feature type="domain" description="Phage tail collar" evidence="1">
    <location>
        <begin position="7"/>
        <end position="63"/>
    </location>
</feature>
<proteinExistence type="predicted"/>
<dbReference type="Proteomes" id="UP001597233">
    <property type="component" value="Unassembled WGS sequence"/>
</dbReference>
<dbReference type="InterPro" id="IPR037053">
    <property type="entry name" value="Phage_tail_collar_dom_sf"/>
</dbReference>
<gene>
    <name evidence="2" type="ORF">ACFSC9_03310</name>
</gene>
<protein>
    <submittedName>
        <fullName evidence="2">Phage tail protein</fullName>
    </submittedName>
</protein>
<accession>A0ABW4REX6</accession>
<dbReference type="SUPFAM" id="SSF88874">
    <property type="entry name" value="Receptor-binding domain of short tail fibre protein gp12"/>
    <property type="match status" value="1"/>
</dbReference>
<dbReference type="EMBL" id="JBHUEH010000010">
    <property type="protein sequence ID" value="MFD1884540.1"/>
    <property type="molecule type" value="Genomic_DNA"/>
</dbReference>
<evidence type="ECO:0000259" key="1">
    <source>
        <dbReference type="Pfam" id="PF07484"/>
    </source>
</evidence>
<organism evidence="2 3">
    <name type="scientific">Paenibacillus wenxiniae</name>
    <dbReference type="NCBI Taxonomy" id="1636843"/>
    <lineage>
        <taxon>Bacteria</taxon>
        <taxon>Bacillati</taxon>
        <taxon>Bacillota</taxon>
        <taxon>Bacilli</taxon>
        <taxon>Bacillales</taxon>
        <taxon>Paenibacillaceae</taxon>
        <taxon>Paenibacillus</taxon>
    </lineage>
</organism>
<sequence>MAEPFLGEIRIFAFGTIPNGWAPCNGQKLSIRSNQALFSIISTLYGGDGVNDFALPNLQGRVPVNPGAGVTLAQSAGEAAHVLTTNEIPLHNHTLNANQTTSNSKVAAGNFVGVAGTINSYATGVTPNQTMSPSAVSKSGGDGAHNNMQPYLTFNFCIALTGIYPPKP</sequence>